<feature type="domain" description="ABC3 transporter permease C-terminal" evidence="9">
    <location>
        <begin position="704"/>
        <end position="821"/>
    </location>
</feature>
<organism evidence="10 11">
    <name type="scientific">Micromonospora parathelypteridis</name>
    <dbReference type="NCBI Taxonomy" id="1839617"/>
    <lineage>
        <taxon>Bacteria</taxon>
        <taxon>Bacillati</taxon>
        <taxon>Actinomycetota</taxon>
        <taxon>Actinomycetes</taxon>
        <taxon>Micromonosporales</taxon>
        <taxon>Micromonosporaceae</taxon>
        <taxon>Micromonospora</taxon>
    </lineage>
</organism>
<feature type="transmembrane region" description="Helical" evidence="8">
    <location>
        <begin position="437"/>
        <end position="461"/>
    </location>
</feature>
<dbReference type="InterPro" id="IPR003838">
    <property type="entry name" value="ABC3_permease_C"/>
</dbReference>
<feature type="transmembrane region" description="Helical" evidence="8">
    <location>
        <begin position="696"/>
        <end position="723"/>
    </location>
</feature>
<dbReference type="EMBL" id="JACHDP010000001">
    <property type="protein sequence ID" value="MBB5479332.1"/>
    <property type="molecule type" value="Genomic_DNA"/>
</dbReference>
<feature type="transmembrane region" description="Helical" evidence="8">
    <location>
        <begin position="317"/>
        <end position="338"/>
    </location>
</feature>
<dbReference type="InterPro" id="IPR050250">
    <property type="entry name" value="Macrolide_Exporter_MacB"/>
</dbReference>
<dbReference type="AlphaFoldDB" id="A0A840VQL1"/>
<feature type="transmembrane region" description="Helical" evidence="8">
    <location>
        <begin position="32"/>
        <end position="51"/>
    </location>
</feature>
<reference evidence="10 11" key="1">
    <citation type="submission" date="2020-08" db="EMBL/GenBank/DDBJ databases">
        <title>Sequencing the genomes of 1000 actinobacteria strains.</title>
        <authorList>
            <person name="Klenk H.-P."/>
        </authorList>
    </citation>
    <scope>NUCLEOTIDE SEQUENCE [LARGE SCALE GENOMIC DNA]</scope>
    <source>
        <strain evidence="10 11">DSM 103125</strain>
    </source>
</reference>
<feature type="transmembrane region" description="Helical" evidence="8">
    <location>
        <begin position="490"/>
        <end position="511"/>
    </location>
</feature>
<proteinExistence type="inferred from homology"/>
<evidence type="ECO:0000313" key="10">
    <source>
        <dbReference type="EMBL" id="MBB5479332.1"/>
    </source>
</evidence>
<evidence type="ECO:0000259" key="9">
    <source>
        <dbReference type="Pfam" id="PF02687"/>
    </source>
</evidence>
<feature type="transmembrane region" description="Helical" evidence="8">
    <location>
        <begin position="265"/>
        <end position="290"/>
    </location>
</feature>
<evidence type="ECO:0000256" key="1">
    <source>
        <dbReference type="ARBA" id="ARBA00004651"/>
    </source>
</evidence>
<feature type="transmembrane region" description="Helical" evidence="8">
    <location>
        <begin position="404"/>
        <end position="425"/>
    </location>
</feature>
<feature type="transmembrane region" description="Helical" evidence="8">
    <location>
        <begin position="792"/>
        <end position="815"/>
    </location>
</feature>
<keyword evidence="11" id="KW-1185">Reference proteome</keyword>
<evidence type="ECO:0000256" key="8">
    <source>
        <dbReference type="SAM" id="Phobius"/>
    </source>
</evidence>
<evidence type="ECO:0000256" key="5">
    <source>
        <dbReference type="ARBA" id="ARBA00023136"/>
    </source>
</evidence>
<comment type="subcellular location">
    <subcellularLocation>
        <location evidence="1">Cell membrane</location>
        <topology evidence="1">Multi-pass membrane protein</topology>
    </subcellularLocation>
</comment>
<keyword evidence="3 8" id="KW-0812">Transmembrane</keyword>
<dbReference type="PANTHER" id="PTHR30572:SF4">
    <property type="entry name" value="ABC TRANSPORTER PERMEASE YTRF"/>
    <property type="match status" value="1"/>
</dbReference>
<feature type="transmembrane region" description="Helical" evidence="8">
    <location>
        <begin position="744"/>
        <end position="772"/>
    </location>
</feature>
<gene>
    <name evidence="10" type="ORF">HNR20_003837</name>
</gene>
<comment type="caution">
    <text evidence="10">The sequence shown here is derived from an EMBL/GenBank/DDBJ whole genome shotgun (WGS) entry which is preliminary data.</text>
</comment>
<feature type="transmembrane region" description="Helical" evidence="8">
    <location>
        <begin position="358"/>
        <end position="378"/>
    </location>
</feature>
<dbReference type="GO" id="GO:0005886">
    <property type="term" value="C:plasma membrane"/>
    <property type="evidence" value="ECO:0007669"/>
    <property type="project" value="UniProtKB-SubCell"/>
</dbReference>
<dbReference type="PANTHER" id="PTHR30572">
    <property type="entry name" value="MEMBRANE COMPONENT OF TRANSPORTER-RELATED"/>
    <property type="match status" value="1"/>
</dbReference>
<evidence type="ECO:0000256" key="6">
    <source>
        <dbReference type="ARBA" id="ARBA00038076"/>
    </source>
</evidence>
<name>A0A840VQL1_9ACTN</name>
<dbReference type="Proteomes" id="UP000586947">
    <property type="component" value="Unassembled WGS sequence"/>
</dbReference>
<evidence type="ECO:0000313" key="11">
    <source>
        <dbReference type="Proteomes" id="UP000586947"/>
    </source>
</evidence>
<evidence type="ECO:0000256" key="7">
    <source>
        <dbReference type="SAM" id="MobiDB-lite"/>
    </source>
</evidence>
<feature type="domain" description="ABC3 transporter permease C-terminal" evidence="9">
    <location>
        <begin position="270"/>
        <end position="388"/>
    </location>
</feature>
<comment type="similarity">
    <text evidence="6">Belongs to the ABC-4 integral membrane protein family.</text>
</comment>
<feature type="region of interest" description="Disordered" evidence="7">
    <location>
        <begin position="121"/>
        <end position="157"/>
    </location>
</feature>
<keyword evidence="5 8" id="KW-0472">Membrane</keyword>
<accession>A0A840VQL1</accession>
<evidence type="ECO:0000256" key="3">
    <source>
        <dbReference type="ARBA" id="ARBA00022692"/>
    </source>
</evidence>
<evidence type="ECO:0000256" key="2">
    <source>
        <dbReference type="ARBA" id="ARBA00022475"/>
    </source>
</evidence>
<dbReference type="RefSeq" id="WP_229686967.1">
    <property type="nucleotide sequence ID" value="NZ_BMNF01000001.1"/>
</dbReference>
<evidence type="ECO:0000256" key="4">
    <source>
        <dbReference type="ARBA" id="ARBA00022989"/>
    </source>
</evidence>
<keyword evidence="2" id="KW-1003">Cell membrane</keyword>
<sequence length="831" mass="84548">MLSIRHGRGAVVSSIRHSRGAVVSSIRRSASAFVAVAIGVALVATTTLLLASGRPQVPDRLAQAAVVVQSPEAGALGDSFVPTRPWSATRAAELTSRLAGLPGVAAALPDRTFYAQPLVDGRPPATDAQREDAHQGHGWSSARLGGLRLTAGEPPRKPGEVVVDRALGLRAGAPITLLTAAGPEPYTVTGLVDAPGVHVADEVAAALAPGVRAIGLVLTPGADPEQVAVAAGGVVGADGKVLTGDARGALEPRGDARTRWIGMQVLTATAALAGFVTIFVVSSTFAFTIAQRRRELGLLRAVGATPGQIRRMVYAEALTVGASAGLVGLLVGLVLAPALAGPLVDVGLEPSTFQVGYALWPIAVALAAGPVIALLAVWSASRRAARIRPLEALREAALEQRPIGWLRVATGALLVAAGGALSVGTATADEARIAGQYALYAVMALVAGATVLAPAVVRPVVRLLRSPVRRRGGAIGMLVRGGALTATRRTASIAAPVLLTVAFAVLVSGMVRTTTAAYAAGRADNVNAGWIVVPDRAPGLSDQAVAATGGTALLPTTVYRTDPGTLPENRPLTALGVDAAGFAAANRALTVVAGSLNDLRGDDTVVVTASTNLLPSQPYALVFADGTSVSLRVVAVVTDDSLPGDLLLPRAVVRTHDPSALTSTVYVRDRIDPPAGVRIVDVATWAAEADAAEDRLVWLFTLLLIGVSAGYGAIAVANTLLLAAAGRAADLRLIRLAGATRRQVIWLVTAESALVVLIGALLGGAVSFVGLLSIRAGLADQVGAPVDLVVPWSVVAGVVGLCLLLAALASVLPTWRSLRHRPARSSVGVVG</sequence>
<keyword evidence="4 8" id="KW-1133">Transmembrane helix</keyword>
<protein>
    <submittedName>
        <fullName evidence="10">Putative ABC transport system permease protein</fullName>
    </submittedName>
</protein>
<dbReference type="GO" id="GO:0022857">
    <property type="term" value="F:transmembrane transporter activity"/>
    <property type="evidence" value="ECO:0007669"/>
    <property type="project" value="TreeGrafter"/>
</dbReference>
<dbReference type="Pfam" id="PF02687">
    <property type="entry name" value="FtsX"/>
    <property type="match status" value="2"/>
</dbReference>